<sequence length="719" mass="78592">MAMRAIVEGVRAGVIGGVVLALWSAAVVWGSVDGAGLKYALVAYGLLGLWQVLYGAGLGAVVAIAAGVCRRMGVWPVSEGVKRPDVDRRVAAGLLTAPMVLAGVGGGVMGAHLMVTSKMVRVSFQALGLGLVATGVLAGLLLVWPLLYGAVLWMLERAGAKVVWSRLVTGGYAVGAVAALVLGYRWAVGLSVWDVTTLRMGVMAVALVPVVMAVTAKVQSERRGWVYGVPLVGAMLAVVFGGLAPGWSVSDAAMRQATLRDGPLVSVIAPRLVSVGDGGGDAFAFDDCEEGEDCDVEQEAVAVTSPEHPARRAVQLAVAAGDKAQNDRFESIPKPPKNLVFILVDTLRQVHMGYAGYERPTTPRIDELAEDATVFMDAYASSPHTPRSVPPLLFSNYASEMKWRGAQYNYPKVRPENLGLFEVLEEGGWRNLGFSSHFYFEEKRNVHQGFERWDNEGALTIAESNDDIAAPRTWAKLEPVIEQLGEAHREQGEEAKPFALFVHFFEPHARWIGHDEYDFGRGETTRERHINNYDSEIAFTDAYVGRVIDKLKEEGLYDEVVFVITSDHGEAFNEHGHYFHGQTLYNPVINVPLLVRVPGWFGRQVEGPVSIIDVAPTVVDLFGLTIPTEFGGRSLTEVMLGRGEVPERPVFSELLPYTNWKEHHRAVIYGEEKLIVNFTLGLEEYFDLSVDPGEQTNLAGERPERVKVLREMIEARMAR</sequence>
<feature type="transmembrane region" description="Helical" evidence="1">
    <location>
        <begin position="167"/>
        <end position="186"/>
    </location>
</feature>
<feature type="transmembrane region" description="Helical" evidence="1">
    <location>
        <begin position="225"/>
        <end position="247"/>
    </location>
</feature>
<dbReference type="PANTHER" id="PTHR43751">
    <property type="entry name" value="SULFATASE"/>
    <property type="match status" value="1"/>
</dbReference>
<dbReference type="InterPro" id="IPR052701">
    <property type="entry name" value="GAG_Ulvan_Degrading_Sulfatases"/>
</dbReference>
<name>A0A328CA66_9DELT</name>
<evidence type="ECO:0000259" key="2">
    <source>
        <dbReference type="Pfam" id="PF00884"/>
    </source>
</evidence>
<protein>
    <recommendedName>
        <fullName evidence="2">Sulfatase N-terminal domain-containing protein</fullName>
    </recommendedName>
</protein>
<feature type="transmembrane region" description="Helical" evidence="1">
    <location>
        <begin position="198"/>
        <end position="218"/>
    </location>
</feature>
<feature type="transmembrane region" description="Helical" evidence="1">
    <location>
        <begin position="52"/>
        <end position="69"/>
    </location>
</feature>
<keyword evidence="1" id="KW-0812">Transmembrane</keyword>
<evidence type="ECO:0000313" key="4">
    <source>
        <dbReference type="Proteomes" id="UP000249169"/>
    </source>
</evidence>
<evidence type="ECO:0000313" key="3">
    <source>
        <dbReference type="EMBL" id="RAL23884.1"/>
    </source>
</evidence>
<gene>
    <name evidence="3" type="ORF">DL240_06975</name>
</gene>
<dbReference type="SUPFAM" id="SSF53649">
    <property type="entry name" value="Alkaline phosphatase-like"/>
    <property type="match status" value="1"/>
</dbReference>
<accession>A0A328CA66</accession>
<keyword evidence="1" id="KW-0472">Membrane</keyword>
<dbReference type="InterPro" id="IPR017850">
    <property type="entry name" value="Alkaline_phosphatase_core_sf"/>
</dbReference>
<dbReference type="Proteomes" id="UP000249169">
    <property type="component" value="Unassembled WGS sequence"/>
</dbReference>
<keyword evidence="1" id="KW-1133">Transmembrane helix</keyword>
<dbReference type="Gene3D" id="3.40.720.10">
    <property type="entry name" value="Alkaline Phosphatase, subunit A"/>
    <property type="match status" value="1"/>
</dbReference>
<keyword evidence="4" id="KW-1185">Reference proteome</keyword>
<feature type="transmembrane region" description="Helical" evidence="1">
    <location>
        <begin position="90"/>
        <end position="115"/>
    </location>
</feature>
<dbReference type="EMBL" id="QHKO01000002">
    <property type="protein sequence ID" value="RAL23884.1"/>
    <property type="molecule type" value="Genomic_DNA"/>
</dbReference>
<dbReference type="PANTHER" id="PTHR43751:SF3">
    <property type="entry name" value="SULFATASE N-TERMINAL DOMAIN-CONTAINING PROTEIN"/>
    <property type="match status" value="1"/>
</dbReference>
<dbReference type="Pfam" id="PF00884">
    <property type="entry name" value="Sulfatase"/>
    <property type="match status" value="1"/>
</dbReference>
<dbReference type="AlphaFoldDB" id="A0A328CA66"/>
<dbReference type="InterPro" id="IPR000917">
    <property type="entry name" value="Sulfatase_N"/>
</dbReference>
<dbReference type="CDD" id="cd16148">
    <property type="entry name" value="sulfatase_like"/>
    <property type="match status" value="1"/>
</dbReference>
<feature type="transmembrane region" description="Helical" evidence="1">
    <location>
        <begin position="12"/>
        <end position="32"/>
    </location>
</feature>
<proteinExistence type="predicted"/>
<reference evidence="3 4" key="1">
    <citation type="submission" date="2018-05" db="EMBL/GenBank/DDBJ databases">
        <title>Lujinxingia marina gen. nov. sp. nov., a new facultative anaerobic member of the class Deltaproteobacteria, and proposal of Lujinxingaceae fam. nov.</title>
        <authorList>
            <person name="Li C.-M."/>
        </authorList>
    </citation>
    <scope>NUCLEOTIDE SEQUENCE [LARGE SCALE GENOMIC DNA]</scope>
    <source>
        <strain evidence="3 4">B210</strain>
    </source>
</reference>
<feature type="domain" description="Sulfatase N-terminal" evidence="2">
    <location>
        <begin position="337"/>
        <end position="623"/>
    </location>
</feature>
<evidence type="ECO:0000256" key="1">
    <source>
        <dbReference type="SAM" id="Phobius"/>
    </source>
</evidence>
<comment type="caution">
    <text evidence="3">The sequence shown here is derived from an EMBL/GenBank/DDBJ whole genome shotgun (WGS) entry which is preliminary data.</text>
</comment>
<feature type="transmembrane region" description="Helical" evidence="1">
    <location>
        <begin position="127"/>
        <end position="155"/>
    </location>
</feature>
<organism evidence="3 4">
    <name type="scientific">Lujinxingia litoralis</name>
    <dbReference type="NCBI Taxonomy" id="2211119"/>
    <lineage>
        <taxon>Bacteria</taxon>
        <taxon>Deltaproteobacteria</taxon>
        <taxon>Bradymonadales</taxon>
        <taxon>Lujinxingiaceae</taxon>
        <taxon>Lujinxingia</taxon>
    </lineage>
</organism>